<keyword evidence="1" id="KW-0472">Membrane</keyword>
<accession>A0ABU4UAI9</accession>
<dbReference type="InterPro" id="IPR011042">
    <property type="entry name" value="6-blade_b-propeller_TolB-like"/>
</dbReference>
<dbReference type="InterPro" id="IPR008557">
    <property type="entry name" value="PhoX"/>
</dbReference>
<dbReference type="Gene3D" id="2.120.10.30">
    <property type="entry name" value="TolB, C-terminal domain"/>
    <property type="match status" value="1"/>
</dbReference>
<evidence type="ECO:0000256" key="2">
    <source>
        <dbReference type="SAM" id="SignalP"/>
    </source>
</evidence>
<sequence>MKAFKLTLIAAAVTAGVSPLTAQAASTEFDNFTPMTGNTVPVNPGSATPYKLSSPNFTQQTIADRKTQNTLVPGSNSGSWDMIAANETGPDAGRYLFMPFETGSAGVQRIDLWNNDYNSRTTTIVAPGTQGFVSGDASLWTPWGGYLTAEESWGAGSSKGRLFEVTNATTAAANGGTFIQRSILPRVSHEGLAFDKNNNLYFVDELNGGSVYKYVSANPFATSGDSFFAAGQTFALKVGAGAQFEGTTGAAITGASTWEAITDVNGGVLAGISAQLSDGTIDGRVSADNAAVKGTGFNRPEDMEIQNLANGNQFLYFTTTDSDTDGNQGTGRSRVYSIDLGTSEVKLFADSNTIDLATGLAAGGEFKNADNLAIDAEGNIYIVEDQDGGVEDVWFAKDADRDGVAESLSKWISLTTQGAESTGLYFDKFNPNKAYINVQHPADGIDRTIELTAAPVPVPGAVWLFGSAIAGMIGLRRRKA</sequence>
<name>A0ABU4UAI9_9GAMM</name>
<dbReference type="NCBIfam" id="TIGR02595">
    <property type="entry name" value="PEP_CTERM"/>
    <property type="match status" value="1"/>
</dbReference>
<keyword evidence="1" id="KW-1133">Transmembrane helix</keyword>
<dbReference type="RefSeq" id="WP_205453768.1">
    <property type="nucleotide sequence ID" value="NZ_JAXARY010000002.1"/>
</dbReference>
<dbReference type="EMBL" id="JAXARY010000002">
    <property type="protein sequence ID" value="MDX8126437.1"/>
    <property type="molecule type" value="Genomic_DNA"/>
</dbReference>
<evidence type="ECO:0000313" key="4">
    <source>
        <dbReference type="Proteomes" id="UP001284537"/>
    </source>
</evidence>
<dbReference type="Pfam" id="PF05787">
    <property type="entry name" value="PhoX"/>
    <property type="match status" value="1"/>
</dbReference>
<comment type="caution">
    <text evidence="3">The sequence shown here is derived from an EMBL/GenBank/DDBJ whole genome shotgun (WGS) entry which is preliminary data.</text>
</comment>
<feature type="signal peptide" evidence="2">
    <location>
        <begin position="1"/>
        <end position="24"/>
    </location>
</feature>
<feature type="transmembrane region" description="Helical" evidence="1">
    <location>
        <begin position="456"/>
        <end position="475"/>
    </location>
</feature>
<organism evidence="3 4">
    <name type="scientific">Methylomonas defluvii</name>
    <dbReference type="NCBI Taxonomy" id="3045149"/>
    <lineage>
        <taxon>Bacteria</taxon>
        <taxon>Pseudomonadati</taxon>
        <taxon>Pseudomonadota</taxon>
        <taxon>Gammaproteobacteria</taxon>
        <taxon>Methylococcales</taxon>
        <taxon>Methylococcaceae</taxon>
        <taxon>Methylomonas</taxon>
    </lineage>
</organism>
<keyword evidence="4" id="KW-1185">Reference proteome</keyword>
<proteinExistence type="predicted"/>
<evidence type="ECO:0000313" key="3">
    <source>
        <dbReference type="EMBL" id="MDX8126437.1"/>
    </source>
</evidence>
<keyword evidence="1" id="KW-0812">Transmembrane</keyword>
<protein>
    <submittedName>
        <fullName evidence="3">DUF839 domain-containing protein</fullName>
    </submittedName>
</protein>
<dbReference type="InterPro" id="IPR013424">
    <property type="entry name" value="Ice-binding_C"/>
</dbReference>
<dbReference type="PANTHER" id="PTHR35399">
    <property type="entry name" value="SLR8030 PROTEIN"/>
    <property type="match status" value="1"/>
</dbReference>
<dbReference type="SUPFAM" id="SSF63829">
    <property type="entry name" value="Calcium-dependent phosphotriesterase"/>
    <property type="match status" value="1"/>
</dbReference>
<evidence type="ECO:0000256" key="1">
    <source>
        <dbReference type="SAM" id="Phobius"/>
    </source>
</evidence>
<dbReference type="Proteomes" id="UP001284537">
    <property type="component" value="Unassembled WGS sequence"/>
</dbReference>
<dbReference type="PANTHER" id="PTHR35399:SF2">
    <property type="entry name" value="DUF839 DOMAIN-CONTAINING PROTEIN"/>
    <property type="match status" value="1"/>
</dbReference>
<reference evidence="3 4" key="1">
    <citation type="submission" date="2023-11" db="EMBL/GenBank/DDBJ databases">
        <authorList>
            <person name="Ouyang M.-Y."/>
        </authorList>
    </citation>
    <scope>NUCLEOTIDE SEQUENCE [LARGE SCALE GENOMIC DNA]</scope>
    <source>
        <strain evidence="3 4">OY6</strain>
    </source>
</reference>
<gene>
    <name evidence="3" type="ORF">QLH52_04035</name>
</gene>
<keyword evidence="2" id="KW-0732">Signal</keyword>
<feature type="chain" id="PRO_5045961600" evidence="2">
    <location>
        <begin position="25"/>
        <end position="480"/>
    </location>
</feature>